<sequence>MEGRSRVLRRSCRPADRFHALGNEHGQKFVGMGVVYGERSDIAAQAIVKVLISGPFFIQQSPRRDNASGSLLEYDPFGGRPGLIGTFYPTPSTSILVVRTVSDKLLDLHARWWSQWFRGLLRRRQDGLRGCDGFAGRSGGRIARICRRENRRGWWSRLRRELLSVRQGKQKERGEKAAQRERAAGEDHWVHFAPLDRYGRLAVA</sequence>
<gene>
    <name evidence="1" type="ORF">MAMT_02043</name>
</gene>
<proteinExistence type="predicted"/>
<name>A0A5E6MI39_9BACT</name>
<dbReference type="AlphaFoldDB" id="A0A5E6MI39"/>
<accession>A0A5E6MI39</accession>
<organism evidence="1 2">
    <name type="scientific">Methylacidimicrobium tartarophylax</name>
    <dbReference type="NCBI Taxonomy" id="1041768"/>
    <lineage>
        <taxon>Bacteria</taxon>
        <taxon>Pseudomonadati</taxon>
        <taxon>Verrucomicrobiota</taxon>
        <taxon>Methylacidimicrobium</taxon>
    </lineage>
</organism>
<protein>
    <submittedName>
        <fullName evidence="1">Uncharacterized protein</fullName>
    </submittedName>
</protein>
<dbReference type="Proteomes" id="UP000334923">
    <property type="component" value="Unassembled WGS sequence"/>
</dbReference>
<evidence type="ECO:0000313" key="1">
    <source>
        <dbReference type="EMBL" id="VVM07998.1"/>
    </source>
</evidence>
<dbReference type="EMBL" id="CABFVA020000116">
    <property type="protein sequence ID" value="VVM07998.1"/>
    <property type="molecule type" value="Genomic_DNA"/>
</dbReference>
<reference evidence="1 2" key="1">
    <citation type="submission" date="2019-09" db="EMBL/GenBank/DDBJ databases">
        <authorList>
            <person name="Cremers G."/>
        </authorList>
    </citation>
    <scope>NUCLEOTIDE SEQUENCE [LARGE SCALE GENOMIC DNA]</scope>
    <source>
        <strain evidence="1">4A</strain>
    </source>
</reference>
<keyword evidence="2" id="KW-1185">Reference proteome</keyword>
<evidence type="ECO:0000313" key="2">
    <source>
        <dbReference type="Proteomes" id="UP000334923"/>
    </source>
</evidence>